<comment type="caution">
    <text evidence="1">The sequence shown here is derived from an EMBL/GenBank/DDBJ whole genome shotgun (WGS) entry which is preliminary data.</text>
</comment>
<reference evidence="2" key="1">
    <citation type="submission" date="2014-06" db="EMBL/GenBank/DDBJ databases">
        <authorList>
            <person name="Le Roux Frederique"/>
        </authorList>
    </citation>
    <scope>NUCLEOTIDE SEQUENCE [LARGE SCALE GENOMIC DNA]</scope>
    <source>
        <strain evidence="2">J5-5</strain>
    </source>
</reference>
<evidence type="ECO:0000313" key="1">
    <source>
        <dbReference type="EMBL" id="CDT27457.1"/>
    </source>
</evidence>
<dbReference type="Proteomes" id="UP000049495">
    <property type="component" value="Unassembled WGS sequence"/>
</dbReference>
<gene>
    <name evidence="1" type="ORF">VCR5J5_230086</name>
</gene>
<sequence length="51" mass="5209">MTICSGLSAGCGGCCGVEALTNGAVTSKAEAVNTQSDFFSDFIEFLLLVET</sequence>
<evidence type="ECO:0000313" key="2">
    <source>
        <dbReference type="Proteomes" id="UP000049495"/>
    </source>
</evidence>
<protein>
    <submittedName>
        <fullName evidence="1">Uncharacterized protein</fullName>
    </submittedName>
</protein>
<name>A0A822MZ98_9VIBR</name>
<organism evidence="1 2">
    <name type="scientific">Vibrio crassostreae</name>
    <dbReference type="NCBI Taxonomy" id="246167"/>
    <lineage>
        <taxon>Bacteria</taxon>
        <taxon>Pseudomonadati</taxon>
        <taxon>Pseudomonadota</taxon>
        <taxon>Gammaproteobacteria</taxon>
        <taxon>Vibrionales</taxon>
        <taxon>Vibrionaceae</taxon>
        <taxon>Vibrio</taxon>
    </lineage>
</organism>
<proteinExistence type="predicted"/>
<accession>A0A822MZ98</accession>
<dbReference type="AlphaFoldDB" id="A0A822MZ98"/>
<dbReference type="EMBL" id="CCJV01000082">
    <property type="protein sequence ID" value="CDT27457.1"/>
    <property type="molecule type" value="Genomic_DNA"/>
</dbReference>